<protein>
    <submittedName>
        <fullName evidence="1">Uncharacterized protein</fullName>
    </submittedName>
</protein>
<organism evidence="1 2">
    <name type="scientific">Datura stramonium</name>
    <name type="common">Jimsonweed</name>
    <name type="synonym">Common thornapple</name>
    <dbReference type="NCBI Taxonomy" id="4076"/>
    <lineage>
        <taxon>Eukaryota</taxon>
        <taxon>Viridiplantae</taxon>
        <taxon>Streptophyta</taxon>
        <taxon>Embryophyta</taxon>
        <taxon>Tracheophyta</taxon>
        <taxon>Spermatophyta</taxon>
        <taxon>Magnoliopsida</taxon>
        <taxon>eudicotyledons</taxon>
        <taxon>Gunneridae</taxon>
        <taxon>Pentapetalae</taxon>
        <taxon>asterids</taxon>
        <taxon>lamiids</taxon>
        <taxon>Solanales</taxon>
        <taxon>Solanaceae</taxon>
        <taxon>Solanoideae</taxon>
        <taxon>Datureae</taxon>
        <taxon>Datura</taxon>
    </lineage>
</organism>
<evidence type="ECO:0000313" key="2">
    <source>
        <dbReference type="Proteomes" id="UP000823775"/>
    </source>
</evidence>
<keyword evidence="2" id="KW-1185">Reference proteome</keyword>
<proteinExistence type="predicted"/>
<sequence length="234" mass="25868">MAQSFVEASQDMLASVLKKVESTDTGMMAIEWLLLIELGIIIVEETKVVVKDAGKEDALDSRIMIDDTEKEEILVNSIKPSTVIKENIKDDKAPNKAKEKRDFIPGDLLLVSKSRLRLIQCKSKSKLSGALKFEEGGATTQVVSASESNNKDSGVVLPLKLEWMSEPQHDYSPVMVCEFYTSFAATLIKIPKNGDSAKDQPPLDSVQISGKKLIFQSRPSNVSYLVLGMRYLLT</sequence>
<dbReference type="EMBL" id="JACEIK010002742">
    <property type="protein sequence ID" value="MCD9638624.1"/>
    <property type="molecule type" value="Genomic_DNA"/>
</dbReference>
<reference evidence="1 2" key="1">
    <citation type="journal article" date="2021" name="BMC Genomics">
        <title>Datura genome reveals duplications of psychoactive alkaloid biosynthetic genes and high mutation rate following tissue culture.</title>
        <authorList>
            <person name="Rajewski A."/>
            <person name="Carter-House D."/>
            <person name="Stajich J."/>
            <person name="Litt A."/>
        </authorList>
    </citation>
    <scope>NUCLEOTIDE SEQUENCE [LARGE SCALE GENOMIC DNA]</scope>
    <source>
        <strain evidence="1">AR-01</strain>
    </source>
</reference>
<name>A0ABS8UVK0_DATST</name>
<comment type="caution">
    <text evidence="1">The sequence shown here is derived from an EMBL/GenBank/DDBJ whole genome shotgun (WGS) entry which is preliminary data.</text>
</comment>
<accession>A0ABS8UVK0</accession>
<gene>
    <name evidence="1" type="ORF">HAX54_022711</name>
</gene>
<dbReference type="Proteomes" id="UP000823775">
    <property type="component" value="Unassembled WGS sequence"/>
</dbReference>
<evidence type="ECO:0000313" key="1">
    <source>
        <dbReference type="EMBL" id="MCD9638624.1"/>
    </source>
</evidence>